<dbReference type="Gene3D" id="3.50.50.60">
    <property type="entry name" value="FAD/NAD(P)-binding domain"/>
    <property type="match status" value="1"/>
</dbReference>
<dbReference type="RefSeq" id="WP_350243142.1">
    <property type="nucleotide sequence ID" value="NZ_CP158299.1"/>
</dbReference>
<dbReference type="GO" id="GO:0016491">
    <property type="term" value="F:oxidoreductase activity"/>
    <property type="evidence" value="ECO:0007669"/>
    <property type="project" value="UniProtKB-KW"/>
</dbReference>
<dbReference type="KEGG" id="dsc:ABOD76_16925"/>
<dbReference type="Pfam" id="PF01593">
    <property type="entry name" value="Amino_oxidase"/>
    <property type="match status" value="1"/>
</dbReference>
<dbReference type="SUPFAM" id="SSF51905">
    <property type="entry name" value="FAD/NAD(P)-binding domain"/>
    <property type="match status" value="1"/>
</dbReference>
<dbReference type="InterPro" id="IPR036188">
    <property type="entry name" value="FAD/NAD-bd_sf"/>
</dbReference>
<gene>
    <name evidence="5" type="ORF">ABOD76_16925</name>
</gene>
<dbReference type="EC" id="1.-.-.-" evidence="5"/>
<dbReference type="AlphaFoldDB" id="A0AAU7U8R5"/>
<organism evidence="5">
    <name type="scientific">Deinococcus sonorensis KR-87</name>
    <dbReference type="NCBI Taxonomy" id="694439"/>
    <lineage>
        <taxon>Bacteria</taxon>
        <taxon>Thermotogati</taxon>
        <taxon>Deinococcota</taxon>
        <taxon>Deinococci</taxon>
        <taxon>Deinococcales</taxon>
        <taxon>Deinococcaceae</taxon>
        <taxon>Deinococcus</taxon>
    </lineage>
</organism>
<feature type="binding site" evidence="3">
    <location>
        <position position="219"/>
    </location>
    <ligand>
        <name>FAD</name>
        <dbReference type="ChEBI" id="CHEBI:57692"/>
    </ligand>
</feature>
<dbReference type="PRINTS" id="PR00757">
    <property type="entry name" value="AMINEOXDASEF"/>
</dbReference>
<keyword evidence="2 5" id="KW-0560">Oxidoreductase</keyword>
<comment type="cofactor">
    <cofactor evidence="1">
        <name>FAD</name>
        <dbReference type="ChEBI" id="CHEBI:57692"/>
    </cofactor>
</comment>
<feature type="binding site" evidence="3">
    <location>
        <begin position="31"/>
        <end position="32"/>
    </location>
    <ligand>
        <name>FAD</name>
        <dbReference type="ChEBI" id="CHEBI:57692"/>
    </ligand>
</feature>
<dbReference type="EMBL" id="CP158299">
    <property type="protein sequence ID" value="XBV85105.1"/>
    <property type="molecule type" value="Genomic_DNA"/>
</dbReference>
<name>A0AAU7U8R5_9DEIO</name>
<sequence>MQDIIVVGAGLAGLVAARTLTRAGRRVRVLEAAGRSGGRLATHRQDGFTFESGYQVLFTAYPAVQRQLDLAALDLVSIPPAAVVRRGPQVEVLGDPIRDPASLPRTLVAGSMPLPDKLRLTRLAARLKVGAPHTLLSGPDETTRAYLKRQGFGERSIQSFFAPFFGGIFLKRDLSTSARLFRYYFRMLMDGAVALPREGMDRIPEQLARELDISLNVRVERLEARGGGVSVLTGAGELQAAQVVLATDPWTAAQLLGEPVTHGSVGSTYLYYASSEPLDEQPRLLLNAEDGLINNAHWLSNAVPGRAPAGQSLLAVSVLGISPLDDAALDAHVRGELSRWYPDGAARLRTLRIQRLPHAQFAQPPEFAATLAGHATRIPGVVLASEATSMSGIQGAMESGERAAAILLGDLETQSRPRGA</sequence>
<evidence type="ECO:0000256" key="3">
    <source>
        <dbReference type="PIRSR" id="PIRSR601613-1"/>
    </source>
</evidence>
<reference evidence="5" key="1">
    <citation type="submission" date="2024-06" db="EMBL/GenBank/DDBJ databases">
        <title>Draft Genome Sequence of Deinococcus sonorensis Type Strain KR-87, a Biofilm Producing Representative of the Genus Deinococcus.</title>
        <authorList>
            <person name="Boren L.S."/>
            <person name="Grosso R.A."/>
            <person name="Hugenberg-Cox A.N."/>
            <person name="Hill J.T.E."/>
            <person name="Albert C.M."/>
            <person name="Tuohy J.M."/>
        </authorList>
    </citation>
    <scope>NUCLEOTIDE SEQUENCE</scope>
    <source>
        <strain evidence="5">KR-87</strain>
    </source>
</reference>
<evidence type="ECO:0000313" key="5">
    <source>
        <dbReference type="EMBL" id="XBV85105.1"/>
    </source>
</evidence>
<protein>
    <submittedName>
        <fullName evidence="5">NAD(P)/FAD-dependent oxidoreductase</fullName>
        <ecNumber evidence="5">1.-.-.-</ecNumber>
    </submittedName>
</protein>
<dbReference type="InterPro" id="IPR001613">
    <property type="entry name" value="Flavin_amine_oxidase"/>
</dbReference>
<accession>A0AAU7U8R5</accession>
<evidence type="ECO:0000256" key="2">
    <source>
        <dbReference type="ARBA" id="ARBA00023002"/>
    </source>
</evidence>
<dbReference type="PANTHER" id="PTHR42841">
    <property type="entry name" value="AMINE OXIDASE"/>
    <property type="match status" value="1"/>
</dbReference>
<feature type="domain" description="Amine oxidase" evidence="4">
    <location>
        <begin position="11"/>
        <end position="407"/>
    </location>
</feature>
<dbReference type="InterPro" id="IPR002937">
    <property type="entry name" value="Amino_oxidase"/>
</dbReference>
<proteinExistence type="predicted"/>
<evidence type="ECO:0000259" key="4">
    <source>
        <dbReference type="Pfam" id="PF01593"/>
    </source>
</evidence>
<evidence type="ECO:0000256" key="1">
    <source>
        <dbReference type="ARBA" id="ARBA00001974"/>
    </source>
</evidence>